<dbReference type="RefSeq" id="WP_404745408.1">
    <property type="nucleotide sequence ID" value="NZ_JBJDQH010000001.1"/>
</dbReference>
<evidence type="ECO:0000313" key="2">
    <source>
        <dbReference type="Proteomes" id="UP001620295"/>
    </source>
</evidence>
<proteinExistence type="predicted"/>
<comment type="caution">
    <text evidence="1">The sequence shown here is derived from an EMBL/GenBank/DDBJ whole genome shotgun (WGS) entry which is preliminary data.</text>
</comment>
<gene>
    <name evidence="1" type="ORF">ACI2L5_01400</name>
</gene>
<dbReference type="Proteomes" id="UP001620295">
    <property type="component" value="Unassembled WGS sequence"/>
</dbReference>
<reference evidence="1 2" key="1">
    <citation type="submission" date="2024-11" db="EMBL/GenBank/DDBJ databases">
        <title>The Natural Products Discovery Center: Release of the First 8490 Sequenced Strains for Exploring Actinobacteria Biosynthetic Diversity.</title>
        <authorList>
            <person name="Kalkreuter E."/>
            <person name="Kautsar S.A."/>
            <person name="Yang D."/>
            <person name="Bader C.D."/>
            <person name="Teijaro C.N."/>
            <person name="Fluegel L."/>
            <person name="Davis C.M."/>
            <person name="Simpson J.R."/>
            <person name="Lauterbach L."/>
            <person name="Steele A.D."/>
            <person name="Gui C."/>
            <person name="Meng S."/>
            <person name="Li G."/>
            <person name="Viehrig K."/>
            <person name="Ye F."/>
            <person name="Su P."/>
            <person name="Kiefer A.F."/>
            <person name="Nichols A."/>
            <person name="Cepeda A.J."/>
            <person name="Yan W."/>
            <person name="Fan B."/>
            <person name="Jiang Y."/>
            <person name="Adhikari A."/>
            <person name="Zheng C.-J."/>
            <person name="Schuster L."/>
            <person name="Cowan T.M."/>
            <person name="Smanski M.J."/>
            <person name="Chevrette M.G."/>
            <person name="De Carvalho L.P.S."/>
            <person name="Shen B."/>
        </authorList>
    </citation>
    <scope>NUCLEOTIDE SEQUENCE [LARGE SCALE GENOMIC DNA]</scope>
    <source>
        <strain evidence="1 2">NPDC020863</strain>
    </source>
</reference>
<name>A0ABW8LCC5_9ACTN</name>
<evidence type="ECO:0000313" key="1">
    <source>
        <dbReference type="EMBL" id="MFK4263584.1"/>
    </source>
</evidence>
<keyword evidence="2" id="KW-1185">Reference proteome</keyword>
<dbReference type="EMBL" id="JBJDQH010000001">
    <property type="protein sequence ID" value="MFK4263584.1"/>
    <property type="molecule type" value="Genomic_DNA"/>
</dbReference>
<accession>A0ABW8LCC5</accession>
<organism evidence="1 2">
    <name type="scientific">Streptomyces milbemycinicus</name>
    <dbReference type="NCBI Taxonomy" id="476552"/>
    <lineage>
        <taxon>Bacteria</taxon>
        <taxon>Bacillati</taxon>
        <taxon>Actinomycetota</taxon>
        <taxon>Actinomycetes</taxon>
        <taxon>Kitasatosporales</taxon>
        <taxon>Streptomycetaceae</taxon>
        <taxon>Streptomyces</taxon>
    </lineage>
</organism>
<evidence type="ECO:0008006" key="3">
    <source>
        <dbReference type="Google" id="ProtNLM"/>
    </source>
</evidence>
<protein>
    <recommendedName>
        <fullName evidence="3">Resolvase HTH domain-containing protein</fullName>
    </recommendedName>
</protein>
<sequence>MRGKSCGAGRVGLVKEHATREHTIAEFCSVSRATVYRVLERTQGQVSPGVSW</sequence>